<comment type="similarity">
    <text evidence="1">Belongs to the glyceraldehyde-3-phosphate dehydrogenase family.</text>
</comment>
<accession>A0A5E4MHS9</accession>
<dbReference type="EMBL" id="CABPRJ010000559">
    <property type="protein sequence ID" value="VVC31004.1"/>
    <property type="molecule type" value="Genomic_DNA"/>
</dbReference>
<dbReference type="InterPro" id="IPR036291">
    <property type="entry name" value="NAD(P)-bd_dom_sf"/>
</dbReference>
<feature type="non-terminal residue" evidence="5">
    <location>
        <position position="55"/>
    </location>
</feature>
<evidence type="ECO:0000256" key="2">
    <source>
        <dbReference type="ARBA" id="ARBA00023002"/>
    </source>
</evidence>
<name>A0A5E4MHS9_9HEMI</name>
<dbReference type="SUPFAM" id="SSF51735">
    <property type="entry name" value="NAD(P)-binding Rossmann-fold domains"/>
    <property type="match status" value="1"/>
</dbReference>
<protein>
    <submittedName>
        <fullName evidence="5">NAD(P)-binding domain,Glyceraldehyde 3-phosphate dehydrogenase, NAD(P) binding domain</fullName>
    </submittedName>
</protein>
<evidence type="ECO:0000256" key="1">
    <source>
        <dbReference type="ARBA" id="ARBA00007406"/>
    </source>
</evidence>
<evidence type="ECO:0000313" key="6">
    <source>
        <dbReference type="Proteomes" id="UP000325440"/>
    </source>
</evidence>
<dbReference type="AlphaFoldDB" id="A0A5E4MHS9"/>
<reference evidence="5 6" key="1">
    <citation type="submission" date="2019-08" db="EMBL/GenBank/DDBJ databases">
        <authorList>
            <person name="Alioto T."/>
            <person name="Alioto T."/>
            <person name="Gomez Garrido J."/>
        </authorList>
    </citation>
    <scope>NUCLEOTIDE SEQUENCE [LARGE SCALE GENOMIC DNA]</scope>
</reference>
<organism evidence="5 6">
    <name type="scientific">Cinara cedri</name>
    <dbReference type="NCBI Taxonomy" id="506608"/>
    <lineage>
        <taxon>Eukaryota</taxon>
        <taxon>Metazoa</taxon>
        <taxon>Ecdysozoa</taxon>
        <taxon>Arthropoda</taxon>
        <taxon>Hexapoda</taxon>
        <taxon>Insecta</taxon>
        <taxon>Pterygota</taxon>
        <taxon>Neoptera</taxon>
        <taxon>Paraneoptera</taxon>
        <taxon>Hemiptera</taxon>
        <taxon>Sternorrhyncha</taxon>
        <taxon>Aphidomorpha</taxon>
        <taxon>Aphidoidea</taxon>
        <taxon>Aphididae</taxon>
        <taxon>Lachninae</taxon>
        <taxon>Cinara</taxon>
    </lineage>
</organism>
<gene>
    <name evidence="5" type="ORF">CINCED_3A022593</name>
</gene>
<comment type="catalytic activity">
    <reaction evidence="3">
        <text>D-glyceraldehyde 3-phosphate + phosphate + NAD(+) = (2R)-3-phospho-glyceroyl phosphate + NADH + H(+)</text>
        <dbReference type="Rhea" id="RHEA:10300"/>
        <dbReference type="ChEBI" id="CHEBI:15378"/>
        <dbReference type="ChEBI" id="CHEBI:43474"/>
        <dbReference type="ChEBI" id="CHEBI:57540"/>
        <dbReference type="ChEBI" id="CHEBI:57604"/>
        <dbReference type="ChEBI" id="CHEBI:57945"/>
        <dbReference type="ChEBI" id="CHEBI:59776"/>
        <dbReference type="EC" id="1.2.1.12"/>
    </reaction>
</comment>
<keyword evidence="6" id="KW-1185">Reference proteome</keyword>
<dbReference type="Pfam" id="PF00044">
    <property type="entry name" value="Gp_dh_N"/>
    <property type="match status" value="1"/>
</dbReference>
<evidence type="ECO:0000256" key="3">
    <source>
        <dbReference type="ARBA" id="ARBA00047698"/>
    </source>
</evidence>
<proteinExistence type="inferred from homology"/>
<dbReference type="Gene3D" id="3.40.50.720">
    <property type="entry name" value="NAD(P)-binding Rossmann-like Domain"/>
    <property type="match status" value="1"/>
</dbReference>
<dbReference type="GO" id="GO:0004365">
    <property type="term" value="F:glyceraldehyde-3-phosphate dehydrogenase (NAD+) (phosphorylating) activity"/>
    <property type="evidence" value="ECO:0007669"/>
    <property type="project" value="UniProtKB-EC"/>
</dbReference>
<sequence>MTVRIGINGLGRIGRSVLRAIFEVERYSKQIEVVAVNGSLDASLHAHLIKYDSIH</sequence>
<evidence type="ECO:0000313" key="5">
    <source>
        <dbReference type="EMBL" id="VVC31004.1"/>
    </source>
</evidence>
<dbReference type="InterPro" id="IPR020831">
    <property type="entry name" value="GlycerAld/Erythrose_P_DH"/>
</dbReference>
<evidence type="ECO:0000259" key="4">
    <source>
        <dbReference type="Pfam" id="PF00044"/>
    </source>
</evidence>
<dbReference type="OrthoDB" id="1152826at2759"/>
<dbReference type="InterPro" id="IPR020828">
    <property type="entry name" value="GlycerAld_3-P_DH_NAD(P)-bd"/>
</dbReference>
<feature type="domain" description="Glyceraldehyde 3-phosphate dehydrogenase NAD(P) binding" evidence="4">
    <location>
        <begin position="3"/>
        <end position="55"/>
    </location>
</feature>
<keyword evidence="2" id="KW-0560">Oxidoreductase</keyword>
<dbReference type="Proteomes" id="UP000325440">
    <property type="component" value="Unassembled WGS sequence"/>
</dbReference>
<dbReference type="GO" id="GO:0051287">
    <property type="term" value="F:NAD binding"/>
    <property type="evidence" value="ECO:0007669"/>
    <property type="project" value="InterPro"/>
</dbReference>
<dbReference type="PANTHER" id="PTHR43148">
    <property type="entry name" value="GLYCERALDEHYDE-3-PHOSPHATE DEHYDROGENASE 2"/>
    <property type="match status" value="1"/>
</dbReference>